<reference evidence="1 2" key="1">
    <citation type="submission" date="2021-03" db="EMBL/GenBank/DDBJ databases">
        <title>Sequencing the genomes of 1000 actinobacteria strains.</title>
        <authorList>
            <person name="Klenk H.-P."/>
        </authorList>
    </citation>
    <scope>NUCLEOTIDE SEQUENCE [LARGE SCALE GENOMIC DNA]</scope>
    <source>
        <strain evidence="1 2">DSM 44580</strain>
    </source>
</reference>
<name>A0ABS5AK48_9PSEU</name>
<dbReference type="Proteomes" id="UP001519363">
    <property type="component" value="Unassembled WGS sequence"/>
</dbReference>
<proteinExistence type="predicted"/>
<evidence type="ECO:0008006" key="3">
    <source>
        <dbReference type="Google" id="ProtNLM"/>
    </source>
</evidence>
<accession>A0ABS5AK48</accession>
<evidence type="ECO:0000313" key="1">
    <source>
        <dbReference type="EMBL" id="MBP2476627.1"/>
    </source>
</evidence>
<evidence type="ECO:0000313" key="2">
    <source>
        <dbReference type="Proteomes" id="UP001519363"/>
    </source>
</evidence>
<organism evidence="1 2">
    <name type="scientific">Crossiella equi</name>
    <dbReference type="NCBI Taxonomy" id="130796"/>
    <lineage>
        <taxon>Bacteria</taxon>
        <taxon>Bacillati</taxon>
        <taxon>Actinomycetota</taxon>
        <taxon>Actinomycetes</taxon>
        <taxon>Pseudonocardiales</taxon>
        <taxon>Pseudonocardiaceae</taxon>
        <taxon>Crossiella</taxon>
    </lineage>
</organism>
<dbReference type="RefSeq" id="WP_086782891.1">
    <property type="nucleotide sequence ID" value="NZ_JAGIOO010000001.1"/>
</dbReference>
<dbReference type="InterPro" id="IPR036894">
    <property type="entry name" value="YbaB-like_sf"/>
</dbReference>
<sequence>MNDELMAELAQLQQQATALHTLLQDATASMPRQAEGADDSGTIRVTLGPDGLPASFRVEAGWERRLHPEAVGSAVLEAFQAATRQRMAAWSETLATDGWKAQLDRLKAVQGAAGEAPSPVPSQLRTGAAAPRPVDVVAEDMIKVFDTLTSPSTTGGGPAAATGADRSGKLVLSLTQEVLLSCTTEARWAAGQSATRLMNALGEALLAAKAELANQMRTPRPHPTAAADAVLADALALLSSPDRLVD</sequence>
<keyword evidence="2" id="KW-1185">Reference proteome</keyword>
<gene>
    <name evidence="1" type="ORF">JOF53_005499</name>
</gene>
<comment type="caution">
    <text evidence="1">The sequence shown here is derived from an EMBL/GenBank/DDBJ whole genome shotgun (WGS) entry which is preliminary data.</text>
</comment>
<dbReference type="Gene3D" id="3.30.1310.10">
    <property type="entry name" value="Nucleoid-associated protein YbaB-like domain"/>
    <property type="match status" value="1"/>
</dbReference>
<protein>
    <recommendedName>
        <fullName evidence="3">YbaB/EbfC DNA-binding family protein</fullName>
    </recommendedName>
</protein>
<dbReference type="EMBL" id="JAGIOO010000001">
    <property type="protein sequence ID" value="MBP2476627.1"/>
    <property type="molecule type" value="Genomic_DNA"/>
</dbReference>